<gene>
    <name evidence="2" type="ORF">SNE40_003759</name>
</gene>
<protein>
    <submittedName>
        <fullName evidence="2">Uncharacterized protein</fullName>
    </submittedName>
</protein>
<proteinExistence type="predicted"/>
<evidence type="ECO:0000313" key="3">
    <source>
        <dbReference type="Proteomes" id="UP001347796"/>
    </source>
</evidence>
<organism evidence="2 3">
    <name type="scientific">Patella caerulea</name>
    <name type="common">Rayed Mediterranean limpet</name>
    <dbReference type="NCBI Taxonomy" id="87958"/>
    <lineage>
        <taxon>Eukaryota</taxon>
        <taxon>Metazoa</taxon>
        <taxon>Spiralia</taxon>
        <taxon>Lophotrochozoa</taxon>
        <taxon>Mollusca</taxon>
        <taxon>Gastropoda</taxon>
        <taxon>Patellogastropoda</taxon>
        <taxon>Patelloidea</taxon>
        <taxon>Patellidae</taxon>
        <taxon>Patella</taxon>
    </lineage>
</organism>
<evidence type="ECO:0000313" key="2">
    <source>
        <dbReference type="EMBL" id="KAK6192259.1"/>
    </source>
</evidence>
<reference evidence="2 3" key="1">
    <citation type="submission" date="2024-01" db="EMBL/GenBank/DDBJ databases">
        <title>The genome of the rayed Mediterranean limpet Patella caerulea (Linnaeus, 1758).</title>
        <authorList>
            <person name="Anh-Thu Weber A."/>
            <person name="Halstead-Nussloch G."/>
        </authorList>
    </citation>
    <scope>NUCLEOTIDE SEQUENCE [LARGE SCALE GENOMIC DNA]</scope>
    <source>
        <strain evidence="2">AATW-2023a</strain>
        <tissue evidence="2">Whole specimen</tissue>
    </source>
</reference>
<dbReference type="AlphaFoldDB" id="A0AAN8Q165"/>
<feature type="compositionally biased region" description="Basic and acidic residues" evidence="1">
    <location>
        <begin position="89"/>
        <end position="102"/>
    </location>
</feature>
<dbReference type="Proteomes" id="UP001347796">
    <property type="component" value="Unassembled WGS sequence"/>
</dbReference>
<feature type="region of interest" description="Disordered" evidence="1">
    <location>
        <begin position="88"/>
        <end position="108"/>
    </location>
</feature>
<sequence length="108" mass="12297">MAESSSNKKSKTVDFELCFICQLSSKQKDYTNYVLHPSLPSLEKLITSTGVRCSCGETEFFALKGRISGWSADELQQKGVTRISQIKQKLNEQKRDMRREKQQAMSVT</sequence>
<keyword evidence="3" id="KW-1185">Reference proteome</keyword>
<name>A0AAN8Q165_PATCE</name>
<accession>A0AAN8Q165</accession>
<comment type="caution">
    <text evidence="2">The sequence shown here is derived from an EMBL/GenBank/DDBJ whole genome shotgun (WGS) entry which is preliminary data.</text>
</comment>
<evidence type="ECO:0000256" key="1">
    <source>
        <dbReference type="SAM" id="MobiDB-lite"/>
    </source>
</evidence>
<dbReference type="EMBL" id="JAZGQO010000002">
    <property type="protein sequence ID" value="KAK6192259.1"/>
    <property type="molecule type" value="Genomic_DNA"/>
</dbReference>